<evidence type="ECO:0000259" key="1">
    <source>
        <dbReference type="Pfam" id="PF14905"/>
    </source>
</evidence>
<protein>
    <submittedName>
        <fullName evidence="3">TonB-dependent receptor</fullName>
    </submittedName>
</protein>
<dbReference type="Gene3D" id="2.170.130.10">
    <property type="entry name" value="TonB-dependent receptor, plug domain"/>
    <property type="match status" value="1"/>
</dbReference>
<evidence type="ECO:0000313" key="3">
    <source>
        <dbReference type="EMBL" id="MDX6184277.1"/>
    </source>
</evidence>
<feature type="domain" description="Outer membrane protein beta-barrel" evidence="1">
    <location>
        <begin position="374"/>
        <end position="769"/>
    </location>
</feature>
<dbReference type="Pfam" id="PF14905">
    <property type="entry name" value="OMP_b-brl_3"/>
    <property type="match status" value="1"/>
</dbReference>
<dbReference type="Proteomes" id="UP001270053">
    <property type="component" value="Unassembled WGS sequence"/>
</dbReference>
<keyword evidence="5" id="KW-1185">Reference proteome</keyword>
<keyword evidence="3" id="KW-0675">Receptor</keyword>
<dbReference type="EMBL" id="JAWXVG010000001">
    <property type="protein sequence ID" value="MDX6180677.1"/>
    <property type="molecule type" value="Genomic_DNA"/>
</dbReference>
<evidence type="ECO:0000313" key="4">
    <source>
        <dbReference type="Proteomes" id="UP001270053"/>
    </source>
</evidence>
<dbReference type="SUPFAM" id="SSF49464">
    <property type="entry name" value="Carboxypeptidase regulatory domain-like"/>
    <property type="match status" value="1"/>
</dbReference>
<dbReference type="EMBL" id="JAWXVH010000001">
    <property type="protein sequence ID" value="MDX6184277.1"/>
    <property type="molecule type" value="Genomic_DNA"/>
</dbReference>
<evidence type="ECO:0000313" key="2">
    <source>
        <dbReference type="EMBL" id="MDX6180677.1"/>
    </source>
</evidence>
<evidence type="ECO:0000313" key="5">
    <source>
        <dbReference type="Proteomes" id="UP001278738"/>
    </source>
</evidence>
<accession>A0AAJ2S664</accession>
<dbReference type="InterPro" id="IPR041700">
    <property type="entry name" value="OMP_b-brl_3"/>
</dbReference>
<dbReference type="InterPro" id="IPR008969">
    <property type="entry name" value="CarboxyPept-like_regulatory"/>
</dbReference>
<dbReference type="Proteomes" id="UP001278738">
    <property type="component" value="Unassembled WGS sequence"/>
</dbReference>
<gene>
    <name evidence="2" type="ORF">SGQ18_00825</name>
    <name evidence="3" type="ORF">SGQ44_00825</name>
</gene>
<dbReference type="SUPFAM" id="SSF56935">
    <property type="entry name" value="Porins"/>
    <property type="match status" value="1"/>
</dbReference>
<comment type="caution">
    <text evidence="3">The sequence shown here is derived from an EMBL/GenBank/DDBJ whole genome shotgun (WGS) entry which is preliminary data.</text>
</comment>
<organism evidence="3 4">
    <name type="scientific">Flavobacterium flavipigmentatum</name>
    <dbReference type="NCBI Taxonomy" id="2893884"/>
    <lineage>
        <taxon>Bacteria</taxon>
        <taxon>Pseudomonadati</taxon>
        <taxon>Bacteroidota</taxon>
        <taxon>Flavobacteriia</taxon>
        <taxon>Flavobacteriales</taxon>
        <taxon>Flavobacteriaceae</taxon>
        <taxon>Flavobacterium</taxon>
    </lineage>
</organism>
<dbReference type="RefSeq" id="WP_229975393.1">
    <property type="nucleotide sequence ID" value="NZ_CP087133.1"/>
</dbReference>
<sequence>MKKKQLITICLFLIISIQSKIFSQITINGKIINTNDQPIEFAEILLLTKDSLVTKSELSNQDGIFQINEKKGNYILMIKQLGNVLFKKDFYLEENIELGTIKAVNTNSLQSVDIVTKKKLIKINNEKTIIDVDNSSLTGGSNLYDILKNTPNVIIDGEDNISLAGKSEASILIDDKLMTLSKKDLANTLRNIPSSNIKEIEIVINPSSKYDATSALGMINIKLKKNSKIGLYSNINSGWAYGRASKYYVGTSIGYNKDKLNVWGTYNYVNNTFLQVVKLDRTILNDNEIWQSKQNTNLDKKLKNNSYILGLEYEINKNHTVKSDFEYKLNNDKYPISGNTNIYINNEILSRFESRNTQNVDWNQMLFSTSYLGKLNNNGTEISSGITYLNNKDDSKSDIQKNSLNDSLMQNTVSARVKIISGQINLTQLLNKKIKLDFGGKVAFTKTSNFNNYYNVTNSNSLELYDYNDFNYNENVLAFYTGAFFDYKILNIKAGFRVEDTHIKNDFITIEESTLKKSNYTSFFPNFSLTYNLKNHILGTSYSKSIIRPNYDALNPYQDYLDDYTRLSGNTNLQPQITESYSISDTYKKINFSLNYIHTANQLNRLAKQDVESKEEIYMYENVKKANRFSSNISFPIKCYKWWDISNIISIYYDDYSPEVSDFPSKINGWGGYFQTISSFIFFDNFSGSISLRYMSPQVSKGGLYNIEETFSMDIGAKITFLKNRGVFKASVTDLFNTDRFKGELGSLGNSIKINNKWESRQIKFNIGYNIFESKQKDKKINTNSLEEERNRMKK</sequence>
<dbReference type="AlphaFoldDB" id="A0AAJ2S664"/>
<dbReference type="InterPro" id="IPR037066">
    <property type="entry name" value="Plug_dom_sf"/>
</dbReference>
<name>A0AAJ2S664_9FLAO</name>
<reference evidence="3 5" key="1">
    <citation type="submission" date="2023-11" db="EMBL/GenBank/DDBJ databases">
        <title>Unpublished Manusciprt.</title>
        <authorList>
            <person name="Saticioglu I.B."/>
            <person name="Ay H."/>
            <person name="Ajmi N."/>
            <person name="Altun S."/>
            <person name="Duman M."/>
        </authorList>
    </citation>
    <scope>NUCLEOTIDE SEQUENCE</scope>
    <source>
        <strain evidence="2 5">Fl-33</strain>
        <strain evidence="3">Fl-77</strain>
    </source>
</reference>
<proteinExistence type="predicted"/>